<evidence type="ECO:0000313" key="4">
    <source>
        <dbReference type="Proteomes" id="UP000006701"/>
    </source>
</evidence>
<dbReference type="InterPro" id="IPR029058">
    <property type="entry name" value="AB_hydrolase_fold"/>
</dbReference>
<reference evidence="3 4" key="1">
    <citation type="journal article" date="2008" name="PLoS Genet.">
        <title>Genomic islands in the pathogenic filamentous fungus Aspergillus fumigatus.</title>
        <authorList>
            <person name="Fedorova N.D."/>
            <person name="Khaldi N."/>
            <person name="Joardar V.S."/>
            <person name="Maiti R."/>
            <person name="Amedeo P."/>
            <person name="Anderson M.J."/>
            <person name="Crabtree J."/>
            <person name="Silva J.C."/>
            <person name="Badger J.H."/>
            <person name="Albarraq A."/>
            <person name="Angiuoli S."/>
            <person name="Bussey H."/>
            <person name="Bowyer P."/>
            <person name="Cotty P.J."/>
            <person name="Dyer P.S."/>
            <person name="Egan A."/>
            <person name="Galens K."/>
            <person name="Fraser-Liggett C.M."/>
            <person name="Haas B.J."/>
            <person name="Inman J.M."/>
            <person name="Kent R."/>
            <person name="Lemieux S."/>
            <person name="Malavazi I."/>
            <person name="Orvis J."/>
            <person name="Roemer T."/>
            <person name="Ronning C.M."/>
            <person name="Sundaram J.P."/>
            <person name="Sutton G."/>
            <person name="Turner G."/>
            <person name="Venter J.C."/>
            <person name="White O.R."/>
            <person name="Whitty B.R."/>
            <person name="Youngman P."/>
            <person name="Wolfe K.H."/>
            <person name="Goldman G.H."/>
            <person name="Wortman J.R."/>
            <person name="Jiang B."/>
            <person name="Denning D.W."/>
            <person name="Nierman W.C."/>
        </authorList>
    </citation>
    <scope>NUCLEOTIDE SEQUENCE [LARGE SCALE GENOMIC DNA]</scope>
    <source>
        <strain evidence="4">ATCC 1007 / CBS 513.65 / DSM 816 / NCTC 3887 / NRRL 1</strain>
    </source>
</reference>
<name>A1C8P7_ASPCL</name>
<dbReference type="PANTHER" id="PTHR43194">
    <property type="entry name" value="HYDROLASE ALPHA/BETA FOLD FAMILY"/>
    <property type="match status" value="1"/>
</dbReference>
<dbReference type="SUPFAM" id="SSF53474">
    <property type="entry name" value="alpha/beta-Hydrolases"/>
    <property type="match status" value="1"/>
</dbReference>
<dbReference type="GeneID" id="4707371"/>
<feature type="signal peptide" evidence="1">
    <location>
        <begin position="1"/>
        <end position="19"/>
    </location>
</feature>
<dbReference type="OMA" id="GNGHMVF"/>
<dbReference type="RefSeq" id="XP_001275110.1">
    <property type="nucleotide sequence ID" value="XM_001275109.1"/>
</dbReference>
<dbReference type="STRING" id="344612.A1C8P7"/>
<gene>
    <name evidence="3" type="ORF">ACLA_044040</name>
</gene>
<dbReference type="InterPro" id="IPR050228">
    <property type="entry name" value="Carboxylesterase_BioH"/>
</dbReference>
<dbReference type="Pfam" id="PF12697">
    <property type="entry name" value="Abhydrolase_6"/>
    <property type="match status" value="1"/>
</dbReference>
<dbReference type="KEGG" id="act:ACLA_044040"/>
<evidence type="ECO:0000259" key="2">
    <source>
        <dbReference type="Pfam" id="PF12697"/>
    </source>
</evidence>
<accession>A1C8P7</accession>
<dbReference type="CDD" id="cd12809">
    <property type="entry name" value="Esterase_713_like-2"/>
    <property type="match status" value="1"/>
</dbReference>
<sequence length="365" mass="39979">MAPIHALLIVISFLSAAFGTPHRRSYLYVGGQYTLNSDGEHILTGQMYVERLTPVNGPTKPHPIVLIHGADQTATNWLNKPDGGEGWASYFLSHGYECYLLDLTFRGRSPWLPGTGNLTKYSTEHLQRYFTAPERYNLWPQAGKHTQWPGEGVMGDQVFDAYYASTVPSLADGETQQRTMQLAGAALLDVIGRPVVILAHSQGGLMAWGIADARPDLVHAMVSIEPTGPPFNDALFGNGLARRYGLTDTPIAYAPTVADPAVDFAKQTIPSNSSAVAECVLQADDPPPRQLANLARIPTLMVTTEASYHVAYDWCTVWFLRQAGVQVDHLQLGEVGIHGNGHMVFLEQNSDKVAALLRGWMQNIE</sequence>
<feature type="domain" description="AB hydrolase-1" evidence="2">
    <location>
        <begin position="64"/>
        <end position="355"/>
    </location>
</feature>
<protein>
    <recommendedName>
        <fullName evidence="2">AB hydrolase-1 domain-containing protein</fullName>
    </recommendedName>
</protein>
<dbReference type="OrthoDB" id="9978720at2759"/>
<dbReference type="AlphaFoldDB" id="A1C8P7"/>
<dbReference type="eggNOG" id="ENOG502REH0">
    <property type="taxonomic scope" value="Eukaryota"/>
</dbReference>
<dbReference type="VEuPathDB" id="FungiDB:ACLA_044040"/>
<proteinExistence type="predicted"/>
<dbReference type="Proteomes" id="UP000006701">
    <property type="component" value="Unassembled WGS sequence"/>
</dbReference>
<keyword evidence="1" id="KW-0732">Signal</keyword>
<dbReference type="InterPro" id="IPR000073">
    <property type="entry name" value="AB_hydrolase_1"/>
</dbReference>
<dbReference type="HOGENOM" id="CLU_038297_1_0_1"/>
<feature type="chain" id="PRO_5002632961" description="AB hydrolase-1 domain-containing protein" evidence="1">
    <location>
        <begin position="20"/>
        <end position="365"/>
    </location>
</feature>
<dbReference type="EMBL" id="DS027046">
    <property type="protein sequence ID" value="EAW13684.1"/>
    <property type="molecule type" value="Genomic_DNA"/>
</dbReference>
<dbReference type="Gene3D" id="3.40.50.1820">
    <property type="entry name" value="alpha/beta hydrolase"/>
    <property type="match status" value="1"/>
</dbReference>
<dbReference type="ESTHER" id="aspcl-a1c8p7">
    <property type="family name" value="Bacterial_esterase"/>
</dbReference>
<evidence type="ECO:0000256" key="1">
    <source>
        <dbReference type="SAM" id="SignalP"/>
    </source>
</evidence>
<evidence type="ECO:0000313" key="3">
    <source>
        <dbReference type="EMBL" id="EAW13684.1"/>
    </source>
</evidence>
<dbReference type="PANTHER" id="PTHR43194:SF4">
    <property type="entry name" value="AB HYDROLASE-1 DOMAIN-CONTAINING PROTEIN"/>
    <property type="match status" value="1"/>
</dbReference>
<keyword evidence="4" id="KW-1185">Reference proteome</keyword>
<organism evidence="3 4">
    <name type="scientific">Aspergillus clavatus (strain ATCC 1007 / CBS 513.65 / DSM 816 / NCTC 3887 / NRRL 1 / QM 1276 / 107)</name>
    <dbReference type="NCBI Taxonomy" id="344612"/>
    <lineage>
        <taxon>Eukaryota</taxon>
        <taxon>Fungi</taxon>
        <taxon>Dikarya</taxon>
        <taxon>Ascomycota</taxon>
        <taxon>Pezizomycotina</taxon>
        <taxon>Eurotiomycetes</taxon>
        <taxon>Eurotiomycetidae</taxon>
        <taxon>Eurotiales</taxon>
        <taxon>Aspergillaceae</taxon>
        <taxon>Aspergillus</taxon>
        <taxon>Aspergillus subgen. Fumigati</taxon>
    </lineage>
</organism>